<reference evidence="1" key="2">
    <citation type="journal article" date="2015" name="Data Brief">
        <title>Shoot transcriptome of the giant reed, Arundo donax.</title>
        <authorList>
            <person name="Barrero R.A."/>
            <person name="Guerrero F.D."/>
            <person name="Moolhuijzen P."/>
            <person name="Goolsby J.A."/>
            <person name="Tidwell J."/>
            <person name="Bellgard S.E."/>
            <person name="Bellgard M.I."/>
        </authorList>
    </citation>
    <scope>NUCLEOTIDE SEQUENCE</scope>
    <source>
        <tissue evidence="1">Shoot tissue taken approximately 20 cm above the soil surface</tissue>
    </source>
</reference>
<evidence type="ECO:0000313" key="1">
    <source>
        <dbReference type="EMBL" id="JAD86860.1"/>
    </source>
</evidence>
<sequence length="75" mass="8453">MLSVPYRNLVARSSLERDIVKLATISTNSVKMTRMTTNTDDPRTSELIRLGRCCKGARARIKSLWLPWEDAIAAC</sequence>
<name>A0A0A9DMH5_ARUDO</name>
<reference evidence="1" key="1">
    <citation type="submission" date="2014-09" db="EMBL/GenBank/DDBJ databases">
        <authorList>
            <person name="Magalhaes I.L.F."/>
            <person name="Oliveira U."/>
            <person name="Santos F.R."/>
            <person name="Vidigal T.H.D.A."/>
            <person name="Brescovit A.D."/>
            <person name="Santos A.J."/>
        </authorList>
    </citation>
    <scope>NUCLEOTIDE SEQUENCE</scope>
    <source>
        <tissue evidence="1">Shoot tissue taken approximately 20 cm above the soil surface</tissue>
    </source>
</reference>
<proteinExistence type="predicted"/>
<dbReference type="AlphaFoldDB" id="A0A0A9DMH5"/>
<accession>A0A0A9DMH5</accession>
<protein>
    <submittedName>
        <fullName evidence="1">Uncharacterized protein</fullName>
    </submittedName>
</protein>
<dbReference type="EMBL" id="GBRH01211035">
    <property type="protein sequence ID" value="JAD86860.1"/>
    <property type="molecule type" value="Transcribed_RNA"/>
</dbReference>
<organism evidence="1">
    <name type="scientific">Arundo donax</name>
    <name type="common">Giant reed</name>
    <name type="synonym">Donax arundinaceus</name>
    <dbReference type="NCBI Taxonomy" id="35708"/>
    <lineage>
        <taxon>Eukaryota</taxon>
        <taxon>Viridiplantae</taxon>
        <taxon>Streptophyta</taxon>
        <taxon>Embryophyta</taxon>
        <taxon>Tracheophyta</taxon>
        <taxon>Spermatophyta</taxon>
        <taxon>Magnoliopsida</taxon>
        <taxon>Liliopsida</taxon>
        <taxon>Poales</taxon>
        <taxon>Poaceae</taxon>
        <taxon>PACMAD clade</taxon>
        <taxon>Arundinoideae</taxon>
        <taxon>Arundineae</taxon>
        <taxon>Arundo</taxon>
    </lineage>
</organism>